<dbReference type="AlphaFoldDB" id="A0AB39HXW6"/>
<evidence type="ECO:0000313" key="1">
    <source>
        <dbReference type="EMBL" id="XDK34588.1"/>
    </source>
</evidence>
<dbReference type="EMBL" id="CP162606">
    <property type="protein sequence ID" value="XDK34588.1"/>
    <property type="molecule type" value="Genomic_DNA"/>
</dbReference>
<reference evidence="1" key="1">
    <citation type="submission" date="2024-07" db="EMBL/GenBank/DDBJ databases">
        <title>Identification and characteristics of a novel species of coltsfoot's symbiotic bacteria.</title>
        <authorList>
            <person name="Juszczyk A."/>
            <person name="Jasielczuk I."/>
            <person name="Gurgul A."/>
            <person name="Rogala M."/>
            <person name="Kowalczyk A."/>
            <person name="Szmatola T."/>
            <person name="Kosecka-Strojek M."/>
            <person name="Arent Z."/>
            <person name="Latowski D."/>
        </authorList>
    </citation>
    <scope>NUCLEOTIDE SEQUENCE</scope>
    <source>
        <strain evidence="1">Hg7Tf</strain>
        <plasmid evidence="1">pMerc</plasmid>
    </source>
</reference>
<name>A0AB39HXW6_9PSED</name>
<geneLocation type="plasmid" evidence="1">
    <name>pMerc</name>
</geneLocation>
<dbReference type="RefSeq" id="WP_280044023.1">
    <property type="nucleotide sequence ID" value="NZ_CP162606.1"/>
</dbReference>
<accession>A0AB39HXW6</accession>
<proteinExistence type="predicted"/>
<sequence length="91" mass="9779">MSTIYNAPKDLAESLQALDAMTLPATAQQILSEVLRSLDQAEHAADVDTYLAEAGGLILGFQQGDAVGREEGKQLNRIFEAMASNTRRSLA</sequence>
<protein>
    <submittedName>
        <fullName evidence="1">Uncharacterized protein</fullName>
    </submittedName>
</protein>
<gene>
    <name evidence="1" type="ORF">AB4Y39_00250</name>
</gene>
<organism evidence="1">
    <name type="scientific">Pseudomonas sp. Hg7Tf</name>
    <dbReference type="NCBI Taxonomy" id="3236988"/>
    <lineage>
        <taxon>Bacteria</taxon>
        <taxon>Pseudomonadati</taxon>
        <taxon>Pseudomonadota</taxon>
        <taxon>Gammaproteobacteria</taxon>
        <taxon>Pseudomonadales</taxon>
        <taxon>Pseudomonadaceae</taxon>
        <taxon>Pseudomonas</taxon>
    </lineage>
</organism>
<keyword evidence="1" id="KW-0614">Plasmid</keyword>